<evidence type="ECO:0000256" key="2">
    <source>
        <dbReference type="ARBA" id="ARBA00022448"/>
    </source>
</evidence>
<reference evidence="8" key="1">
    <citation type="submission" date="2020-08" db="EMBL/GenBank/DDBJ databases">
        <title>Genome public.</title>
        <authorList>
            <person name="Liu C."/>
            <person name="Sun Q."/>
        </authorList>
    </citation>
    <scope>NUCLEOTIDE SEQUENCE</scope>
    <source>
        <strain evidence="8">NSJ-24</strain>
    </source>
</reference>
<keyword evidence="3" id="KW-1003">Cell membrane</keyword>
<dbReference type="PANTHER" id="PTHR45826">
    <property type="entry name" value="POLYAMINE TRANSPORTER PUT1"/>
    <property type="match status" value="1"/>
</dbReference>
<keyword evidence="6 7" id="KW-0472">Membrane</keyword>
<feature type="transmembrane region" description="Helical" evidence="7">
    <location>
        <begin position="350"/>
        <end position="371"/>
    </location>
</feature>
<feature type="transmembrane region" description="Helical" evidence="7">
    <location>
        <begin position="39"/>
        <end position="58"/>
    </location>
</feature>
<feature type="transmembrane region" description="Helical" evidence="7">
    <location>
        <begin position="227"/>
        <end position="247"/>
    </location>
</feature>
<sequence length="527" mass="57848">MSANNGQLKKTRIGLLGAVGIIYSLAAAGAYGVEEMISSSGPGLTIILLLLLPIFWALPQAMMISELSSAMPVEGGAYKWIQRAMGEFWAFQFGWSRFLGNYLGTPAFVVLAGDYAASLMGFNGVEKYIFEIVLVVIIVWINIRGLKEVSIINTIISILIIVAFGMVAIIGFMNWNSNPFEPIVPEGQGVVSSMGAGLAIGMWMYMGFYSISAVAGEMENPQIIPKALFITVPLMVLTYLLPTLAGLCSVGQWELWGSDGVSYADIAITYGAPWMGLFFVFIALISQISMYNGYTATSPREFYIISEDCLGPKILAKISPKYGTPKYSILLMGVLSIICCNFDFSSLVILTTFLLMFCIVLIAIAAIILRYKEPKMARPFRVPLGNAGFSIMCLIPILVAVVALYLNGTDYFVFGLITMFSGVIMYILMKRIYGGLYKVDPEKHPINLRTKLATGDLNRISNLMLILAAIGIIGVFFLPYYEDPTYYTDTYGVQNIFDMFIKGILYTSIGFAIIGIVTRIIGKKIDS</sequence>
<organism evidence="8 9">
    <name type="scientific">Lentihominibacter hominis</name>
    <dbReference type="NCBI Taxonomy" id="2763645"/>
    <lineage>
        <taxon>Bacteria</taxon>
        <taxon>Bacillati</taxon>
        <taxon>Bacillota</taxon>
        <taxon>Clostridia</taxon>
        <taxon>Peptostreptococcales</taxon>
        <taxon>Anaerovoracaceae</taxon>
        <taxon>Lentihominibacter</taxon>
    </lineage>
</organism>
<dbReference type="EMBL" id="JACRTA010000001">
    <property type="protein sequence ID" value="MBC8567958.1"/>
    <property type="molecule type" value="Genomic_DNA"/>
</dbReference>
<feature type="transmembrane region" description="Helical" evidence="7">
    <location>
        <begin position="128"/>
        <end position="143"/>
    </location>
</feature>
<proteinExistence type="predicted"/>
<dbReference type="PANTHER" id="PTHR45826:SF2">
    <property type="entry name" value="AMINO ACID TRANSPORTER"/>
    <property type="match status" value="1"/>
</dbReference>
<dbReference type="GO" id="GO:0005886">
    <property type="term" value="C:plasma membrane"/>
    <property type="evidence" value="ECO:0007669"/>
    <property type="project" value="UniProtKB-SubCell"/>
</dbReference>
<dbReference type="GO" id="GO:0022857">
    <property type="term" value="F:transmembrane transporter activity"/>
    <property type="evidence" value="ECO:0007669"/>
    <property type="project" value="InterPro"/>
</dbReference>
<dbReference type="InterPro" id="IPR002293">
    <property type="entry name" value="AA/rel_permease1"/>
</dbReference>
<keyword evidence="2" id="KW-0813">Transport</keyword>
<evidence type="ECO:0000256" key="7">
    <source>
        <dbReference type="SAM" id="Phobius"/>
    </source>
</evidence>
<gene>
    <name evidence="8" type="ORF">H8692_04150</name>
</gene>
<comment type="caution">
    <text evidence="8">The sequence shown here is derived from an EMBL/GenBank/DDBJ whole genome shotgun (WGS) entry which is preliminary data.</text>
</comment>
<evidence type="ECO:0000256" key="6">
    <source>
        <dbReference type="ARBA" id="ARBA00023136"/>
    </source>
</evidence>
<protein>
    <submittedName>
        <fullName evidence="8">Amino acid permease</fullName>
    </submittedName>
</protein>
<evidence type="ECO:0000256" key="3">
    <source>
        <dbReference type="ARBA" id="ARBA00022475"/>
    </source>
</evidence>
<dbReference type="PIRSF" id="PIRSF006060">
    <property type="entry name" value="AA_transporter"/>
    <property type="match status" value="1"/>
</dbReference>
<feature type="transmembrane region" description="Helical" evidence="7">
    <location>
        <begin position="267"/>
        <end position="285"/>
    </location>
</feature>
<dbReference type="RefSeq" id="WP_177268212.1">
    <property type="nucleotide sequence ID" value="NZ_JACRTA010000001.1"/>
</dbReference>
<dbReference type="InterPro" id="IPR044566">
    <property type="entry name" value="RMV1-like"/>
</dbReference>
<evidence type="ECO:0000313" key="8">
    <source>
        <dbReference type="EMBL" id="MBC8567958.1"/>
    </source>
</evidence>
<name>A0A926E6A3_9FIRM</name>
<feature type="transmembrane region" description="Helical" evidence="7">
    <location>
        <begin position="327"/>
        <end position="344"/>
    </location>
</feature>
<evidence type="ECO:0000313" key="9">
    <source>
        <dbReference type="Proteomes" id="UP000610862"/>
    </source>
</evidence>
<feature type="transmembrane region" description="Helical" evidence="7">
    <location>
        <begin position="500"/>
        <end position="521"/>
    </location>
</feature>
<keyword evidence="4 7" id="KW-0812">Transmembrane</keyword>
<accession>A0A926E6A3</accession>
<keyword evidence="9" id="KW-1185">Reference proteome</keyword>
<feature type="transmembrane region" description="Helical" evidence="7">
    <location>
        <begin position="383"/>
        <end position="405"/>
    </location>
</feature>
<dbReference type="AlphaFoldDB" id="A0A926E6A3"/>
<dbReference type="Gene3D" id="1.20.1740.10">
    <property type="entry name" value="Amino acid/polyamine transporter I"/>
    <property type="match status" value="1"/>
</dbReference>
<keyword evidence="5 7" id="KW-1133">Transmembrane helix</keyword>
<comment type="subcellular location">
    <subcellularLocation>
        <location evidence="1">Cell membrane</location>
        <topology evidence="1">Multi-pass membrane protein</topology>
    </subcellularLocation>
</comment>
<evidence type="ECO:0000256" key="1">
    <source>
        <dbReference type="ARBA" id="ARBA00004651"/>
    </source>
</evidence>
<feature type="transmembrane region" description="Helical" evidence="7">
    <location>
        <begin position="102"/>
        <end position="122"/>
    </location>
</feature>
<dbReference type="Proteomes" id="UP000610862">
    <property type="component" value="Unassembled WGS sequence"/>
</dbReference>
<feature type="transmembrane region" description="Helical" evidence="7">
    <location>
        <begin position="460"/>
        <end position="480"/>
    </location>
</feature>
<feature type="transmembrane region" description="Helical" evidence="7">
    <location>
        <begin position="12"/>
        <end position="33"/>
    </location>
</feature>
<evidence type="ECO:0000256" key="4">
    <source>
        <dbReference type="ARBA" id="ARBA00022692"/>
    </source>
</evidence>
<evidence type="ECO:0000256" key="5">
    <source>
        <dbReference type="ARBA" id="ARBA00022989"/>
    </source>
</evidence>
<feature type="transmembrane region" description="Helical" evidence="7">
    <location>
        <begin position="155"/>
        <end position="175"/>
    </location>
</feature>
<feature type="transmembrane region" description="Helical" evidence="7">
    <location>
        <begin position="195"/>
        <end position="215"/>
    </location>
</feature>
<feature type="transmembrane region" description="Helical" evidence="7">
    <location>
        <begin position="411"/>
        <end position="429"/>
    </location>
</feature>
<dbReference type="Pfam" id="PF13520">
    <property type="entry name" value="AA_permease_2"/>
    <property type="match status" value="1"/>
</dbReference>